<evidence type="ECO:0000313" key="2">
    <source>
        <dbReference type="Proteomes" id="UP000290970"/>
    </source>
</evidence>
<sequence length="83" mass="9808">MNDSEREEWGVGMERIKVNFNLGGLRIEQGEIETLIPEISNPELTLDDHLNSNEYFIKIYNEFGDSIRYNKNSIKWICVQRED</sequence>
<protein>
    <submittedName>
        <fullName evidence="1">Uncharacterized protein</fullName>
    </submittedName>
</protein>
<reference evidence="1 2" key="1">
    <citation type="submission" date="2018-12" db="EMBL/GenBank/DDBJ databases">
        <authorList>
            <person name="Kong L."/>
            <person name="Ding Y."/>
            <person name="Wu Q."/>
        </authorList>
    </citation>
    <scope>NUCLEOTIDE SEQUENCE [LARGE SCALE GENOMIC DNA]</scope>
</reference>
<gene>
    <name evidence="1" type="ORF">DK2_000025</name>
</gene>
<name>A0A3T0IIY5_9CAUD</name>
<evidence type="ECO:0000313" key="1">
    <source>
        <dbReference type="EMBL" id="AZU99778.1"/>
    </source>
</evidence>
<keyword evidence="2" id="KW-1185">Reference proteome</keyword>
<proteinExistence type="predicted"/>
<dbReference type="Proteomes" id="UP000290970">
    <property type="component" value="Segment"/>
</dbReference>
<accession>A0A3T0IIY5</accession>
<organism evidence="1 2">
    <name type="scientific">Bacillus phage DK2</name>
    <dbReference type="NCBI Taxonomy" id="2500809"/>
    <lineage>
        <taxon>Viruses</taxon>
        <taxon>Duplodnaviria</taxon>
        <taxon>Heunggongvirae</taxon>
        <taxon>Uroviricota</taxon>
        <taxon>Caudoviricetes</taxon>
        <taxon>Salasmaviridae</taxon>
        <taxon>Northropvirinae</taxon>
        <taxon>Hemphillvirus</taxon>
        <taxon>Hemphillvirus DK2</taxon>
    </lineage>
</organism>
<dbReference type="EMBL" id="MK284527">
    <property type="protein sequence ID" value="AZU99778.1"/>
    <property type="molecule type" value="Genomic_DNA"/>
</dbReference>